<evidence type="ECO:0000256" key="1">
    <source>
        <dbReference type="ARBA" id="ARBA00004123"/>
    </source>
</evidence>
<dbReference type="InterPro" id="IPR051387">
    <property type="entry name" value="BAF"/>
</dbReference>
<dbReference type="InterPro" id="IPR004122">
    <property type="entry name" value="BAF_prot"/>
</dbReference>
<dbReference type="AlphaFoldDB" id="A0A443S1K7"/>
<dbReference type="GO" id="GO:0003677">
    <property type="term" value="F:DNA binding"/>
    <property type="evidence" value="ECO:0007669"/>
    <property type="project" value="InterPro"/>
</dbReference>
<dbReference type="GO" id="GO:0005634">
    <property type="term" value="C:nucleus"/>
    <property type="evidence" value="ECO:0007669"/>
    <property type="project" value="UniProtKB-SubCell"/>
</dbReference>
<dbReference type="GO" id="GO:0000793">
    <property type="term" value="C:condensed chromosome"/>
    <property type="evidence" value="ECO:0007669"/>
    <property type="project" value="TreeGrafter"/>
</dbReference>
<evidence type="ECO:0000313" key="3">
    <source>
        <dbReference type="EMBL" id="RWS21374.1"/>
    </source>
</evidence>
<dbReference type="EMBL" id="NCKV01012555">
    <property type="protein sequence ID" value="RWS21374.1"/>
    <property type="molecule type" value="Genomic_DNA"/>
</dbReference>
<dbReference type="InterPro" id="IPR036617">
    <property type="entry name" value="BAF_sf"/>
</dbReference>
<reference evidence="3 4" key="1">
    <citation type="journal article" date="2018" name="Gigascience">
        <title>Genomes of trombidid mites reveal novel predicted allergens and laterally-transferred genes associated with secondary metabolism.</title>
        <authorList>
            <person name="Dong X."/>
            <person name="Chaisiri K."/>
            <person name="Xia D."/>
            <person name="Armstrong S.D."/>
            <person name="Fang Y."/>
            <person name="Donnelly M.J."/>
            <person name="Kadowaki T."/>
            <person name="McGarry J.W."/>
            <person name="Darby A.C."/>
            <person name="Makepeace B.L."/>
        </authorList>
    </citation>
    <scope>NUCLEOTIDE SEQUENCE [LARGE SCALE GENOMIC DNA]</scope>
    <source>
        <strain evidence="3">UoL-UT</strain>
    </source>
</reference>
<dbReference type="Pfam" id="PF02961">
    <property type="entry name" value="SAM_BAF"/>
    <property type="match status" value="1"/>
</dbReference>
<dbReference type="PANTHER" id="PTHR47507:SF6">
    <property type="entry name" value="BARRIER-TO-AUTOINTEGRATION FACTOR"/>
    <property type="match status" value="1"/>
</dbReference>
<proteinExistence type="predicted"/>
<dbReference type="SMART" id="SM01023">
    <property type="entry name" value="BAF"/>
    <property type="match status" value="1"/>
</dbReference>
<organism evidence="3 4">
    <name type="scientific">Leptotrombidium deliense</name>
    <dbReference type="NCBI Taxonomy" id="299467"/>
    <lineage>
        <taxon>Eukaryota</taxon>
        <taxon>Metazoa</taxon>
        <taxon>Ecdysozoa</taxon>
        <taxon>Arthropoda</taxon>
        <taxon>Chelicerata</taxon>
        <taxon>Arachnida</taxon>
        <taxon>Acari</taxon>
        <taxon>Acariformes</taxon>
        <taxon>Trombidiformes</taxon>
        <taxon>Prostigmata</taxon>
        <taxon>Anystina</taxon>
        <taxon>Parasitengona</taxon>
        <taxon>Trombiculoidea</taxon>
        <taxon>Trombiculidae</taxon>
        <taxon>Leptotrombidium</taxon>
    </lineage>
</organism>
<evidence type="ECO:0000256" key="2">
    <source>
        <dbReference type="ARBA" id="ARBA00023242"/>
    </source>
</evidence>
<gene>
    <name evidence="3" type="ORF">B4U80_11586</name>
</gene>
<comment type="subcellular location">
    <subcellularLocation>
        <location evidence="1">Nucleus</location>
    </subcellularLocation>
</comment>
<dbReference type="Gene3D" id="1.10.150.40">
    <property type="entry name" value="Barrier-to-autointegration factor, BAF"/>
    <property type="match status" value="1"/>
</dbReference>
<dbReference type="STRING" id="299467.A0A443S1K7"/>
<dbReference type="OrthoDB" id="9997163at2759"/>
<dbReference type="VEuPathDB" id="VectorBase:LDEU010666"/>
<evidence type="ECO:0000313" key="4">
    <source>
        <dbReference type="Proteomes" id="UP000288716"/>
    </source>
</evidence>
<dbReference type="SUPFAM" id="SSF47798">
    <property type="entry name" value="Barrier-to-autointegration factor, BAF"/>
    <property type="match status" value="1"/>
</dbReference>
<accession>A0A443S1K7</accession>
<protein>
    <submittedName>
        <fullName evidence="3">Barrier-to-autointegration factor A-like protein</fullName>
    </submittedName>
</protein>
<dbReference type="Proteomes" id="UP000288716">
    <property type="component" value="Unassembled WGS sequence"/>
</dbReference>
<keyword evidence="4" id="KW-1185">Reference proteome</keyword>
<dbReference type="GO" id="GO:0051276">
    <property type="term" value="P:chromosome organization"/>
    <property type="evidence" value="ECO:0007669"/>
    <property type="project" value="TreeGrafter"/>
</dbReference>
<keyword evidence="2" id="KW-0539">Nucleus</keyword>
<name>A0A443S1K7_9ACAR</name>
<dbReference type="PANTHER" id="PTHR47507">
    <property type="entry name" value="BARRIER TO AUTOINTEGRATION FACTOR 2"/>
    <property type="match status" value="1"/>
</dbReference>
<sequence>MELSAKQMKFLSETIANKPVTEIPGIGVLLGHRFTTLGYPLASDVLKQFLVMDKNEEIFVTWMQNSVRANENQSRQCAQCLQAYCKNFVVKHSFGNGSCIILE</sequence>
<comment type="caution">
    <text evidence="3">The sequence shown here is derived from an EMBL/GenBank/DDBJ whole genome shotgun (WGS) entry which is preliminary data.</text>
</comment>